<proteinExistence type="predicted"/>
<evidence type="ECO:0000259" key="2">
    <source>
        <dbReference type="Pfam" id="PF18860"/>
    </source>
</evidence>
<reference evidence="3 4" key="1">
    <citation type="submission" date="2019-01" db="EMBL/GenBank/DDBJ databases">
        <title>Coherence of Microcystis species and biogeography revealed through population genomics.</title>
        <authorList>
            <person name="Perez-Carrascal O.M."/>
            <person name="Terrat Y."/>
            <person name="Giani A."/>
            <person name="Fortin N."/>
            <person name="Tromas N."/>
            <person name="Shapiro B.J."/>
        </authorList>
    </citation>
    <scope>NUCLEOTIDE SEQUENCE [LARGE SCALE GENOMIC DNA]</scope>
    <source>
        <strain evidence="3">Ma_OC_H_19870700_S124</strain>
    </source>
</reference>
<dbReference type="Proteomes" id="UP000316280">
    <property type="component" value="Unassembled WGS sequence"/>
</dbReference>
<comment type="caution">
    <text evidence="3">The sequence shown here is derived from an EMBL/GenBank/DDBJ whole genome shotgun (WGS) entry which is preliminary data.</text>
</comment>
<dbReference type="InterPro" id="IPR041427">
    <property type="entry name" value="AbiJ-NTD3"/>
</dbReference>
<dbReference type="Pfam" id="PF14355">
    <property type="entry name" value="Abi_C"/>
    <property type="match status" value="1"/>
</dbReference>
<dbReference type="AlphaFoldDB" id="A0A552ALW8"/>
<feature type="domain" description="Abortive infection protein-like C-terminal" evidence="1">
    <location>
        <begin position="211"/>
        <end position="293"/>
    </location>
</feature>
<accession>A0A552ALW8</accession>
<dbReference type="EMBL" id="SFBR01000088">
    <property type="protein sequence ID" value="TRT86481.1"/>
    <property type="molecule type" value="Genomic_DNA"/>
</dbReference>
<evidence type="ECO:0000313" key="3">
    <source>
        <dbReference type="EMBL" id="TRT86481.1"/>
    </source>
</evidence>
<evidence type="ECO:0000313" key="4">
    <source>
        <dbReference type="Proteomes" id="UP000316280"/>
    </source>
</evidence>
<gene>
    <name evidence="3" type="ORF">EWV63_10665</name>
</gene>
<evidence type="ECO:0000259" key="1">
    <source>
        <dbReference type="Pfam" id="PF14355"/>
    </source>
</evidence>
<evidence type="ECO:0008006" key="5">
    <source>
        <dbReference type="Google" id="ProtNLM"/>
    </source>
</evidence>
<organism evidence="3 4">
    <name type="scientific">Microcystis aeruginosa Ma_OC_H_19870700_S124</name>
    <dbReference type="NCBI Taxonomy" id="2486262"/>
    <lineage>
        <taxon>Bacteria</taxon>
        <taxon>Bacillati</taxon>
        <taxon>Cyanobacteriota</taxon>
        <taxon>Cyanophyceae</taxon>
        <taxon>Oscillatoriophycideae</taxon>
        <taxon>Chroococcales</taxon>
        <taxon>Microcystaceae</taxon>
        <taxon>Microcystis</taxon>
    </lineage>
</organism>
<dbReference type="Pfam" id="PF18860">
    <property type="entry name" value="AbiJ_NTD3"/>
    <property type="match status" value="1"/>
</dbReference>
<sequence length="300" mass="33990">MQITKATRRDIIDLFTLEKAHWAGRLEDTEFLGRLFNLETLPSTDHRFTNAEEDIWQHRVNNDDWMSNWVFNDPRFNLLKCDDEMFLRFLCETLHPVVRSDTEEIKRLEQTFNQLLHDAGYEIVPKTQLSGRAVYTARRIQLSVESNIEDLKQKFNGTDTKYVSDQIHRMKSAVDNDPSLAIGTAKELIETICKTILRERGQSLSSTLELPKLVKQTVKELKLTPDDIPNEAKAADSIKQILSNLATITNGIAELRNSYGTGHGKDSKAKGLGSRHAKLAVGAASTLAVFLLETHNEGRV</sequence>
<dbReference type="InterPro" id="IPR026001">
    <property type="entry name" value="Abi-like_C"/>
</dbReference>
<protein>
    <recommendedName>
        <fullName evidence="5">Abortive infection protein-like C-terminal domain-containing protein</fullName>
    </recommendedName>
</protein>
<name>A0A552ALW8_MICAE</name>
<feature type="domain" description="AbiJ-NTD3" evidence="2">
    <location>
        <begin position="2"/>
        <end position="168"/>
    </location>
</feature>